<dbReference type="Proteomes" id="UP000321857">
    <property type="component" value="Chromosome"/>
</dbReference>
<feature type="region of interest" description="Disordered" evidence="1">
    <location>
        <begin position="305"/>
        <end position="330"/>
    </location>
</feature>
<accession>A0A516IQ71</accession>
<sequence>MFDDILLEDLAASPPQVWAQRNEQAEVIGPLASLSKLTVADAERARAELQISRRYLYQLVKARRERLNGLPARGHGTGAQFHIDECQERIIAQAIDRAGPAARHRDVLALAMSMSEQVGIAPPSEKAVRVRFGKHRPNIDLASRFKLECDYIADLCPLGLALADEKGEADAWLFAAVESNRCTIITHDLYIGKPSRHQLLASLANAAAAPDFAGRPLSLSAAVEAYNLVDLSLDNGAELRRPSRGKAIVGGSIIKAVCGSSLGRIRIRTEPSRRSGYRPVTLRLAATVVGRLISELNSCREIRQRHPTSRGHLPPPQRQEQKAAGAGAQT</sequence>
<reference evidence="2 3" key="1">
    <citation type="submission" date="2019-07" db="EMBL/GenBank/DDBJ databases">
        <title>Sphingomonas AE3 Genome sequencing and assembly.</title>
        <authorList>
            <person name="Kim H."/>
        </authorList>
    </citation>
    <scope>NUCLEOTIDE SEQUENCE [LARGE SCALE GENOMIC DNA]</scope>
    <source>
        <strain evidence="2 3">AE3</strain>
    </source>
</reference>
<dbReference type="EMBL" id="CP041659">
    <property type="protein sequence ID" value="QDP19063.1"/>
    <property type="molecule type" value="Genomic_DNA"/>
</dbReference>
<proteinExistence type="predicted"/>
<dbReference type="OrthoDB" id="5287589at2"/>
<evidence type="ECO:0000313" key="3">
    <source>
        <dbReference type="Proteomes" id="UP000321857"/>
    </source>
</evidence>
<gene>
    <name evidence="2" type="ORF">FMM02_03265</name>
</gene>
<name>A0A516IQ71_9SPHN</name>
<dbReference type="KEGG" id="sxa:FMM02_03265"/>
<evidence type="ECO:0000313" key="2">
    <source>
        <dbReference type="EMBL" id="QDP19063.1"/>
    </source>
</evidence>
<organism evidence="2 3">
    <name type="scientific">Sphingomonas xanthus</name>
    <dbReference type="NCBI Taxonomy" id="2594473"/>
    <lineage>
        <taxon>Bacteria</taxon>
        <taxon>Pseudomonadati</taxon>
        <taxon>Pseudomonadota</taxon>
        <taxon>Alphaproteobacteria</taxon>
        <taxon>Sphingomonadales</taxon>
        <taxon>Sphingomonadaceae</taxon>
        <taxon>Sphingomonas</taxon>
    </lineage>
</organism>
<keyword evidence="3" id="KW-1185">Reference proteome</keyword>
<dbReference type="AlphaFoldDB" id="A0A516IQ71"/>
<dbReference type="RefSeq" id="WP_147493519.1">
    <property type="nucleotide sequence ID" value="NZ_CP041659.1"/>
</dbReference>
<protein>
    <submittedName>
        <fullName evidence="2">Uncharacterized protein</fullName>
    </submittedName>
</protein>
<evidence type="ECO:0000256" key="1">
    <source>
        <dbReference type="SAM" id="MobiDB-lite"/>
    </source>
</evidence>